<dbReference type="AlphaFoldDB" id="A0A0R1WCH1"/>
<dbReference type="InterPro" id="IPR007168">
    <property type="entry name" value="Phageshock_PspC_N"/>
</dbReference>
<comment type="caution">
    <text evidence="8">The sequence shown here is derived from an EMBL/GenBank/DDBJ whole genome shotgun (WGS) entry which is preliminary data.</text>
</comment>
<dbReference type="RefSeq" id="WP_003712968.1">
    <property type="nucleotide sequence ID" value="NZ_AZGE01000009.1"/>
</dbReference>
<evidence type="ECO:0000256" key="3">
    <source>
        <dbReference type="ARBA" id="ARBA00022692"/>
    </source>
</evidence>
<evidence type="ECO:0000256" key="2">
    <source>
        <dbReference type="ARBA" id="ARBA00022475"/>
    </source>
</evidence>
<comment type="subcellular location">
    <subcellularLocation>
        <location evidence="1">Cell membrane</location>
        <topology evidence="1">Single-pass membrane protein</topology>
    </subcellularLocation>
</comment>
<feature type="transmembrane region" description="Helical" evidence="6">
    <location>
        <begin position="33"/>
        <end position="58"/>
    </location>
</feature>
<name>A0A0R1WCH1_9LACO</name>
<keyword evidence="4 6" id="KW-1133">Transmembrane helix</keyword>
<organism evidence="8 9">
    <name type="scientific">Limosilactobacillus oris DSM 4864</name>
    <dbReference type="NCBI Taxonomy" id="1423779"/>
    <lineage>
        <taxon>Bacteria</taxon>
        <taxon>Bacillati</taxon>
        <taxon>Bacillota</taxon>
        <taxon>Bacilli</taxon>
        <taxon>Lactobacillales</taxon>
        <taxon>Lactobacillaceae</taxon>
        <taxon>Limosilactobacillus</taxon>
    </lineage>
</organism>
<reference evidence="8 9" key="1">
    <citation type="journal article" date="2015" name="Genome Announc.">
        <title>Expanding the biotechnology potential of lactobacilli through comparative genomics of 213 strains and associated genera.</title>
        <authorList>
            <person name="Sun Z."/>
            <person name="Harris H.M."/>
            <person name="McCann A."/>
            <person name="Guo C."/>
            <person name="Argimon S."/>
            <person name="Zhang W."/>
            <person name="Yang X."/>
            <person name="Jeffery I.B."/>
            <person name="Cooney J.C."/>
            <person name="Kagawa T.F."/>
            <person name="Liu W."/>
            <person name="Song Y."/>
            <person name="Salvetti E."/>
            <person name="Wrobel A."/>
            <person name="Rasinkangas P."/>
            <person name="Parkhill J."/>
            <person name="Rea M.C."/>
            <person name="O'Sullivan O."/>
            <person name="Ritari J."/>
            <person name="Douillard F.P."/>
            <person name="Paul Ross R."/>
            <person name="Yang R."/>
            <person name="Briner A.E."/>
            <person name="Felis G.E."/>
            <person name="de Vos W.M."/>
            <person name="Barrangou R."/>
            <person name="Klaenhammer T.R."/>
            <person name="Caufield P.W."/>
            <person name="Cui Y."/>
            <person name="Zhang H."/>
            <person name="O'Toole P.W."/>
        </authorList>
    </citation>
    <scope>NUCLEOTIDE SEQUENCE [LARGE SCALE GENOMIC DNA]</scope>
    <source>
        <strain evidence="8 9">DSM 4864</strain>
    </source>
</reference>
<dbReference type="PANTHER" id="PTHR33885:SF3">
    <property type="entry name" value="PHAGE SHOCK PROTEIN C"/>
    <property type="match status" value="1"/>
</dbReference>
<feature type="domain" description="Phage shock protein PspC N-terminal" evidence="7">
    <location>
        <begin position="3"/>
        <end position="60"/>
    </location>
</feature>
<evidence type="ECO:0000256" key="6">
    <source>
        <dbReference type="SAM" id="Phobius"/>
    </source>
</evidence>
<evidence type="ECO:0000256" key="5">
    <source>
        <dbReference type="ARBA" id="ARBA00023136"/>
    </source>
</evidence>
<sequence length="78" mass="8603">MQKKLTKSKDKVFLGVCGGIADYLGVDPTMIRLIAVVLIACTGFFPLTIIYLVAAVIMPDYQEPSKYDDAVDGEFKEK</sequence>
<protein>
    <submittedName>
        <fullName evidence="8">PspC domain protein</fullName>
    </submittedName>
</protein>
<dbReference type="EMBL" id="AZGE01000009">
    <property type="protein sequence ID" value="KRM15646.1"/>
    <property type="molecule type" value="Genomic_DNA"/>
</dbReference>
<dbReference type="InterPro" id="IPR052027">
    <property type="entry name" value="PspC"/>
</dbReference>
<keyword evidence="2" id="KW-1003">Cell membrane</keyword>
<evidence type="ECO:0000313" key="8">
    <source>
        <dbReference type="EMBL" id="KRM15646.1"/>
    </source>
</evidence>
<proteinExistence type="predicted"/>
<dbReference type="PATRIC" id="fig|1423779.3.peg.1979"/>
<gene>
    <name evidence="8" type="ORF">FC49_GL001913</name>
</gene>
<keyword evidence="3 6" id="KW-0812">Transmembrane</keyword>
<dbReference type="Proteomes" id="UP000050973">
    <property type="component" value="Unassembled WGS sequence"/>
</dbReference>
<evidence type="ECO:0000256" key="4">
    <source>
        <dbReference type="ARBA" id="ARBA00022989"/>
    </source>
</evidence>
<dbReference type="PANTHER" id="PTHR33885">
    <property type="entry name" value="PHAGE SHOCK PROTEIN C"/>
    <property type="match status" value="1"/>
</dbReference>
<evidence type="ECO:0000259" key="7">
    <source>
        <dbReference type="Pfam" id="PF04024"/>
    </source>
</evidence>
<accession>A0A0R1WCH1</accession>
<keyword evidence="5 6" id="KW-0472">Membrane</keyword>
<dbReference type="GO" id="GO:0005886">
    <property type="term" value="C:plasma membrane"/>
    <property type="evidence" value="ECO:0007669"/>
    <property type="project" value="UniProtKB-SubCell"/>
</dbReference>
<evidence type="ECO:0000313" key="9">
    <source>
        <dbReference type="Proteomes" id="UP000050973"/>
    </source>
</evidence>
<dbReference type="Pfam" id="PF04024">
    <property type="entry name" value="PspC"/>
    <property type="match status" value="1"/>
</dbReference>
<evidence type="ECO:0000256" key="1">
    <source>
        <dbReference type="ARBA" id="ARBA00004162"/>
    </source>
</evidence>